<organism evidence="1 2">
    <name type="scientific">Weissella viridescens</name>
    <name type="common">Lactobacillus viridescens</name>
    <dbReference type="NCBI Taxonomy" id="1629"/>
    <lineage>
        <taxon>Bacteria</taxon>
        <taxon>Bacillati</taxon>
        <taxon>Bacillota</taxon>
        <taxon>Bacilli</taxon>
        <taxon>Lactobacillales</taxon>
        <taxon>Lactobacillaceae</taxon>
        <taxon>Weissella</taxon>
    </lineage>
</organism>
<dbReference type="RefSeq" id="WP_124942470.1">
    <property type="nucleotide sequence ID" value="NZ_RHGY01000001.1"/>
</dbReference>
<evidence type="ECO:0000313" key="1">
    <source>
        <dbReference type="EMBL" id="RRG18493.1"/>
    </source>
</evidence>
<dbReference type="EMBL" id="RHGY01000001">
    <property type="protein sequence ID" value="RRG18493.1"/>
    <property type="molecule type" value="Genomic_DNA"/>
</dbReference>
<evidence type="ECO:0000313" key="2">
    <source>
        <dbReference type="Proteomes" id="UP000275836"/>
    </source>
</evidence>
<proteinExistence type="predicted"/>
<gene>
    <name evidence="1" type="ORF">D3P96_00450</name>
</gene>
<dbReference type="Proteomes" id="UP000275836">
    <property type="component" value="Unassembled WGS sequence"/>
</dbReference>
<comment type="caution">
    <text evidence="1">The sequence shown here is derived from an EMBL/GenBank/DDBJ whole genome shotgun (WGS) entry which is preliminary data.</text>
</comment>
<reference evidence="1 2" key="1">
    <citation type="submission" date="2018-10" db="EMBL/GenBank/DDBJ databases">
        <title>Draft genome sequence of Weissella viridescens UCO-SMC3.</title>
        <authorList>
            <person name="Garcia-Cancino A."/>
            <person name="Espinoza-Monje M."/>
            <person name="Albarracin L."/>
            <person name="Garcia-Castillo V."/>
            <person name="Campos-Martin J."/>
            <person name="Nakano Y."/>
            <person name="Guitierrez-Zamorano C."/>
            <person name="Ikeda-Ohtsubo W."/>
            <person name="Morita H."/>
            <person name="Kitazawa H."/>
            <person name="Villena J."/>
        </authorList>
    </citation>
    <scope>NUCLEOTIDE SEQUENCE [LARGE SCALE GENOMIC DNA]</scope>
    <source>
        <strain evidence="1 2">UCO-SMC3</strain>
    </source>
</reference>
<name>A0A3P2RCZ5_WEIVI</name>
<accession>A0A3P2RCZ5</accession>
<dbReference type="AlphaFoldDB" id="A0A3P2RCZ5"/>
<protein>
    <submittedName>
        <fullName evidence="1">Uncharacterized protein</fullName>
    </submittedName>
</protein>
<sequence length="180" mass="21382">MNMKFRKVPFEERLHEEINDTFRFLNTSLDLSDIGHIFYWGQVYGNSKSVGYWYVDETTKIIVDSVNGVNYILFRRMIAEVSMFKKMFSDNNMKPYIQVLIDFDMTGSQVIANVTFDSYDWRKLDFDLESVWDYYRVETVGSEYLKNGDNLADVNKMQEYAAEHDETLHYQVVVDDFRSN</sequence>